<dbReference type="EMBL" id="JBCAWK010000017">
    <property type="protein sequence ID" value="KAK8842967.1"/>
    <property type="molecule type" value="Genomic_DNA"/>
</dbReference>
<dbReference type="Proteomes" id="UP001388673">
    <property type="component" value="Unassembled WGS sequence"/>
</dbReference>
<feature type="region of interest" description="Disordered" evidence="1">
    <location>
        <begin position="1"/>
        <end position="55"/>
    </location>
</feature>
<dbReference type="RefSeq" id="XP_066799247.1">
    <property type="nucleotide sequence ID" value="XM_066950282.1"/>
</dbReference>
<protein>
    <submittedName>
        <fullName evidence="2">Uncharacterized protein</fullName>
    </submittedName>
</protein>
<evidence type="ECO:0000256" key="1">
    <source>
        <dbReference type="SAM" id="MobiDB-lite"/>
    </source>
</evidence>
<evidence type="ECO:0000313" key="2">
    <source>
        <dbReference type="EMBL" id="KAK8842967.1"/>
    </source>
</evidence>
<dbReference type="KEGG" id="kne:92184467"/>
<evidence type="ECO:0000313" key="3">
    <source>
        <dbReference type="Proteomes" id="UP001388673"/>
    </source>
</evidence>
<organism evidence="2 3">
    <name type="scientific">Kwoniella newhampshirensis</name>
    <dbReference type="NCBI Taxonomy" id="1651941"/>
    <lineage>
        <taxon>Eukaryota</taxon>
        <taxon>Fungi</taxon>
        <taxon>Dikarya</taxon>
        <taxon>Basidiomycota</taxon>
        <taxon>Agaricomycotina</taxon>
        <taxon>Tremellomycetes</taxon>
        <taxon>Tremellales</taxon>
        <taxon>Cryptococcaceae</taxon>
        <taxon>Kwoniella</taxon>
    </lineage>
</organism>
<keyword evidence="3" id="KW-1185">Reference proteome</keyword>
<accession>A0AAW0YT31</accession>
<dbReference type="AlphaFoldDB" id="A0AAW0YT31"/>
<gene>
    <name evidence="2" type="ORF">IAR55_007209</name>
</gene>
<reference evidence="2 3" key="1">
    <citation type="journal article" date="2024" name="bioRxiv">
        <title>Comparative genomics of Cryptococcus and Kwoniella reveals pathogenesis evolution and contrasting karyotype dynamics via intercentromeric recombination or chromosome fusion.</title>
        <authorList>
            <person name="Coelho M.A."/>
            <person name="David-Palma M."/>
            <person name="Shea T."/>
            <person name="Bowers K."/>
            <person name="McGinley-Smith S."/>
            <person name="Mohammad A.W."/>
            <person name="Gnirke A."/>
            <person name="Yurkov A.M."/>
            <person name="Nowrousian M."/>
            <person name="Sun S."/>
            <person name="Cuomo C.A."/>
            <person name="Heitman J."/>
        </authorList>
    </citation>
    <scope>NUCLEOTIDE SEQUENCE [LARGE SCALE GENOMIC DNA]</scope>
    <source>
        <strain evidence="2 3">CBS 13917</strain>
    </source>
</reference>
<dbReference type="GeneID" id="92184467"/>
<comment type="caution">
    <text evidence="2">The sequence shown here is derived from an EMBL/GenBank/DDBJ whole genome shotgun (WGS) entry which is preliminary data.</text>
</comment>
<feature type="compositionally biased region" description="Polar residues" evidence="1">
    <location>
        <begin position="7"/>
        <end position="34"/>
    </location>
</feature>
<name>A0AAW0YT31_9TREE</name>
<proteinExistence type="predicted"/>
<sequence length="426" mass="46926">MPRQPSREPSIQSLSITAASRSHPYASTQQPSQRLTDESHVRQASHRTRQNALRTAEETSAVATLQAMSNTQHNLSILHKVMTSHLSKYKSHLGMIALDYGSHPASTDFMSAASAIRPYILRLVNSPGSTVNLDPPAGDFHFRPSLITASSNISSSAPWSTQALSTFDLRCTDIVQNLIGKEGSQGLTDEVMGLLLAGIGISTATAGVRIDYPLRLTREGRLTRGMSLRTWDRVTGMRNAKMGFRRFLGLVFFEAEGTWAGYDYCNPGSSIGSENPARSEKGRSLIVYLRKDSAWREEYAAVICDHVRQFSASPSVSLPLQFLYVANVERVDTGLIILDIIRSILRSEVAGTSSSVQELLASDRPALDEVKIQLARMVVWQQKVFTDVLRAAGERQRWLIDAVSEIDREGRVTELETGDDDGNDDG</sequence>